<dbReference type="GO" id="GO:0046507">
    <property type="term" value="F:UDPsulfoquinovose synthase activity"/>
    <property type="evidence" value="ECO:0007669"/>
    <property type="project" value="UniProtKB-EC"/>
</dbReference>
<comment type="caution">
    <text evidence="4">The sequence shown here is derived from an EMBL/GenBank/DDBJ whole genome shotgun (WGS) entry which is preliminary data.</text>
</comment>
<dbReference type="Pfam" id="PF01370">
    <property type="entry name" value="Epimerase"/>
    <property type="match status" value="1"/>
</dbReference>
<keyword evidence="5" id="KW-1185">Reference proteome</keyword>
<name>A0A7W6M9L8_9RHOB</name>
<dbReference type="EMBL" id="JACIFU010000002">
    <property type="protein sequence ID" value="MBB4174603.1"/>
    <property type="molecule type" value="Genomic_DNA"/>
</dbReference>
<evidence type="ECO:0000256" key="1">
    <source>
        <dbReference type="ARBA" id="ARBA00005125"/>
    </source>
</evidence>
<dbReference type="SUPFAM" id="SSF51735">
    <property type="entry name" value="NAD(P)-binding Rossmann-fold domains"/>
    <property type="match status" value="1"/>
</dbReference>
<protein>
    <submittedName>
        <fullName evidence="4">UDP-sulfoquinovose synthase</fullName>
        <ecNumber evidence="4">3.13.1.1</ecNumber>
    </submittedName>
</protein>
<evidence type="ECO:0000259" key="3">
    <source>
        <dbReference type="Pfam" id="PF01370"/>
    </source>
</evidence>
<evidence type="ECO:0000256" key="2">
    <source>
        <dbReference type="ARBA" id="ARBA00007637"/>
    </source>
</evidence>
<dbReference type="EC" id="3.13.1.1" evidence="4"/>
<dbReference type="InterPro" id="IPR001509">
    <property type="entry name" value="Epimerase_deHydtase"/>
</dbReference>
<dbReference type="OrthoDB" id="9771073at2"/>
<comment type="similarity">
    <text evidence="2">Belongs to the NAD(P)-dependent epimerase/dehydratase family.</text>
</comment>
<keyword evidence="4" id="KW-0378">Hydrolase</keyword>
<evidence type="ECO:0000313" key="4">
    <source>
        <dbReference type="EMBL" id="MBB4174603.1"/>
    </source>
</evidence>
<gene>
    <name evidence="4" type="ORF">GGR93_002376</name>
</gene>
<feature type="domain" description="NAD-dependent epimerase/dehydratase" evidence="3">
    <location>
        <begin position="4"/>
        <end position="291"/>
    </location>
</feature>
<organism evidence="4 5">
    <name type="scientific">Sulfitobacter noctilucicola</name>
    <dbReference type="NCBI Taxonomy" id="1342301"/>
    <lineage>
        <taxon>Bacteria</taxon>
        <taxon>Pseudomonadati</taxon>
        <taxon>Pseudomonadota</taxon>
        <taxon>Alphaproteobacteria</taxon>
        <taxon>Rhodobacterales</taxon>
        <taxon>Roseobacteraceae</taxon>
        <taxon>Sulfitobacter</taxon>
    </lineage>
</organism>
<dbReference type="RefSeq" id="WP_025056600.1">
    <property type="nucleotide sequence ID" value="NZ_JACIFU010000002.1"/>
</dbReference>
<dbReference type="InterPro" id="IPR036291">
    <property type="entry name" value="NAD(P)-bd_dom_sf"/>
</dbReference>
<reference evidence="4 5" key="1">
    <citation type="submission" date="2020-08" db="EMBL/GenBank/DDBJ databases">
        <title>Genomic Encyclopedia of Type Strains, Phase IV (KMG-IV): sequencing the most valuable type-strain genomes for metagenomic binning, comparative biology and taxonomic classification.</title>
        <authorList>
            <person name="Goeker M."/>
        </authorList>
    </citation>
    <scope>NUCLEOTIDE SEQUENCE [LARGE SCALE GENOMIC DNA]</scope>
    <source>
        <strain evidence="4 5">DSM 101015</strain>
    </source>
</reference>
<dbReference type="Gene3D" id="3.40.50.720">
    <property type="entry name" value="NAD(P)-binding Rossmann-like Domain"/>
    <property type="match status" value="1"/>
</dbReference>
<accession>A0A7W6M9L8</accession>
<proteinExistence type="inferred from homology"/>
<comment type="pathway">
    <text evidence="1">Bacterial outer membrane biogenesis; LPS O-antigen biosynthesis.</text>
</comment>
<evidence type="ECO:0000313" key="5">
    <source>
        <dbReference type="Proteomes" id="UP000565745"/>
    </source>
</evidence>
<dbReference type="Gene3D" id="3.90.25.10">
    <property type="entry name" value="UDP-galactose 4-epimerase, domain 1"/>
    <property type="match status" value="1"/>
</dbReference>
<sequence>MKKIMIIGGDGFCGWPTALHLSQMGNDVTIVDNLSRRSIDEELGANSLTPIQSMETRLTAWKEATGKTIAFEKIDVAVEYDRFEALLDQQKPDTVIHFGEQRAAPYSMKGATEKRFTVDNNIGATHNLLAAVTSLGIDPHIVHLGTMGVYGYDDDGMEIPEGYLKVYIPGDEKQIYQRDILYPTNPGSVYHMTKSMDQLLFQFYAKNDRLRITDLHQGIVWGTQTDETKLDDRLMNRFDYDGDYGTVLNRFLMQSAVGHPLTVHGTGGQTRAFIHIQDTVKCLALAVMNPPERTGKVKILNQMTETHTVRNLAELVAKASGATIANVDNPRNEAAENGLRVSNKTFISLGLKPITLAEGLLEETQQIAQRFADRCRMDMIPCVSTWTDNQAPGVVQLDEAA</sequence>
<dbReference type="Proteomes" id="UP000565745">
    <property type="component" value="Unassembled WGS sequence"/>
</dbReference>
<dbReference type="AlphaFoldDB" id="A0A7W6M9L8"/>
<dbReference type="PANTHER" id="PTHR43000">
    <property type="entry name" value="DTDP-D-GLUCOSE 4,6-DEHYDRATASE-RELATED"/>
    <property type="match status" value="1"/>
</dbReference>